<dbReference type="RefSeq" id="WP_345359233.1">
    <property type="nucleotide sequence ID" value="NZ_BAABII010000004.1"/>
</dbReference>
<evidence type="ECO:0000313" key="3">
    <source>
        <dbReference type="Proteomes" id="UP001564626"/>
    </source>
</evidence>
<organism evidence="2 3">
    <name type="scientific">Saccharopolyspora cebuensis</name>
    <dbReference type="NCBI Taxonomy" id="418759"/>
    <lineage>
        <taxon>Bacteria</taxon>
        <taxon>Bacillati</taxon>
        <taxon>Actinomycetota</taxon>
        <taxon>Actinomycetes</taxon>
        <taxon>Pseudonocardiales</taxon>
        <taxon>Pseudonocardiaceae</taxon>
        <taxon>Saccharopolyspora</taxon>
    </lineage>
</organism>
<evidence type="ECO:0000313" key="2">
    <source>
        <dbReference type="EMBL" id="MEY8042267.1"/>
    </source>
</evidence>
<proteinExistence type="predicted"/>
<feature type="transmembrane region" description="Helical" evidence="1">
    <location>
        <begin position="45"/>
        <end position="67"/>
    </location>
</feature>
<name>A0ABV4CQ46_9PSEU</name>
<comment type="caution">
    <text evidence="2">The sequence shown here is derived from an EMBL/GenBank/DDBJ whole genome shotgun (WGS) entry which is preliminary data.</text>
</comment>
<protein>
    <submittedName>
        <fullName evidence="2">Uncharacterized protein</fullName>
    </submittedName>
</protein>
<evidence type="ECO:0000256" key="1">
    <source>
        <dbReference type="SAM" id="Phobius"/>
    </source>
</evidence>
<keyword evidence="1" id="KW-1133">Transmembrane helix</keyword>
<keyword evidence="1" id="KW-0812">Transmembrane</keyword>
<feature type="transmembrane region" description="Helical" evidence="1">
    <location>
        <begin position="7"/>
        <end position="33"/>
    </location>
</feature>
<dbReference type="EMBL" id="JBGEHV010000052">
    <property type="protein sequence ID" value="MEY8042267.1"/>
    <property type="molecule type" value="Genomic_DNA"/>
</dbReference>
<accession>A0ABV4CQ46</accession>
<sequence>MKKLVETVFWIFLVAFLALGALIVFGQLLGVVLVNPVIVSGAAALFNWSAFTSATICALAAFVLQYLPGEGKATTESGTD</sequence>
<keyword evidence="3" id="KW-1185">Reference proteome</keyword>
<keyword evidence="1" id="KW-0472">Membrane</keyword>
<gene>
    <name evidence="2" type="ORF">AB8O55_22870</name>
</gene>
<reference evidence="2 3" key="1">
    <citation type="submission" date="2024-08" db="EMBL/GenBank/DDBJ databases">
        <title>Genome mining of Saccharopolyspora cebuensis PGLac3 from Nigerian medicinal plant.</title>
        <authorList>
            <person name="Ezeobiora C.E."/>
            <person name="Igbokwe N.H."/>
            <person name="Amin D.H."/>
            <person name="Mendie U.E."/>
        </authorList>
    </citation>
    <scope>NUCLEOTIDE SEQUENCE [LARGE SCALE GENOMIC DNA]</scope>
    <source>
        <strain evidence="2 3">PGLac3</strain>
    </source>
</reference>
<dbReference type="Proteomes" id="UP001564626">
    <property type="component" value="Unassembled WGS sequence"/>
</dbReference>